<protein>
    <submittedName>
        <fullName evidence="2">Uncharacterized protein</fullName>
    </submittedName>
</protein>
<gene>
    <name evidence="2" type="ORF">Vretimale_4961</name>
</gene>
<reference evidence="2" key="1">
    <citation type="journal article" date="2021" name="Proc. Natl. Acad. Sci. U.S.A.">
        <title>Three genomes in the algal genus Volvox reveal the fate of a haploid sex-determining region after a transition to homothallism.</title>
        <authorList>
            <person name="Yamamoto K."/>
            <person name="Hamaji T."/>
            <person name="Kawai-Toyooka H."/>
            <person name="Matsuzaki R."/>
            <person name="Takahashi F."/>
            <person name="Nishimura Y."/>
            <person name="Kawachi M."/>
            <person name="Noguchi H."/>
            <person name="Minakuchi Y."/>
            <person name="Umen J.G."/>
            <person name="Toyoda A."/>
            <person name="Nozaki H."/>
        </authorList>
    </citation>
    <scope>NUCLEOTIDE SEQUENCE</scope>
    <source>
        <strain evidence="2">NIES-3785</strain>
    </source>
</reference>
<comment type="caution">
    <text evidence="2">The sequence shown here is derived from an EMBL/GenBank/DDBJ whole genome shotgun (WGS) entry which is preliminary data.</text>
</comment>
<dbReference type="AlphaFoldDB" id="A0A8J4DD90"/>
<feature type="compositionally biased region" description="Basic and acidic residues" evidence="1">
    <location>
        <begin position="28"/>
        <end position="39"/>
    </location>
</feature>
<sequence>MQPRRTGAFGTWGRLVSIRPTSHRCLPKRQDDSMKRSDLSEADGGPPRSPPRHGNGHLLASGGDGNDDGPLHRVPLLRRQPLPQVSVEFGLLGLGLGIGLGFGIGLSNIGKGIGSGIGEAGKQLGSGIGEAGKQLGSGIGEAGKQLGSDLGKITFREGRTQGLAGAYSVMGRDSALTISLVWAAASIIMKVIEVAAAGGKSPPRPPPSS</sequence>
<organism evidence="2 3">
    <name type="scientific">Volvox reticuliferus</name>
    <dbReference type="NCBI Taxonomy" id="1737510"/>
    <lineage>
        <taxon>Eukaryota</taxon>
        <taxon>Viridiplantae</taxon>
        <taxon>Chlorophyta</taxon>
        <taxon>core chlorophytes</taxon>
        <taxon>Chlorophyceae</taxon>
        <taxon>CS clade</taxon>
        <taxon>Chlamydomonadales</taxon>
        <taxon>Volvocaceae</taxon>
        <taxon>Volvox</taxon>
    </lineage>
</organism>
<evidence type="ECO:0000313" key="3">
    <source>
        <dbReference type="Proteomes" id="UP000722791"/>
    </source>
</evidence>
<proteinExistence type="predicted"/>
<feature type="region of interest" description="Disordered" evidence="1">
    <location>
        <begin position="21"/>
        <end position="74"/>
    </location>
</feature>
<name>A0A8J4DD90_9CHLO</name>
<dbReference type="Proteomes" id="UP000722791">
    <property type="component" value="Unassembled WGS sequence"/>
</dbReference>
<evidence type="ECO:0000256" key="1">
    <source>
        <dbReference type="SAM" id="MobiDB-lite"/>
    </source>
</evidence>
<evidence type="ECO:0000313" key="2">
    <source>
        <dbReference type="EMBL" id="GIL99906.1"/>
    </source>
</evidence>
<dbReference type="EMBL" id="BNCQ01000007">
    <property type="protein sequence ID" value="GIL99906.1"/>
    <property type="molecule type" value="Genomic_DNA"/>
</dbReference>
<accession>A0A8J4DD90</accession>